<dbReference type="PATRIC" id="fig|698760.3.peg.9541"/>
<dbReference type="STRING" id="85558.T45_00337"/>
<dbReference type="Proteomes" id="UP000010931">
    <property type="component" value="Unassembled WGS sequence"/>
</dbReference>
<dbReference type="EMBL" id="AEJB01000681">
    <property type="protein sequence ID" value="ELP61526.1"/>
    <property type="molecule type" value="Genomic_DNA"/>
</dbReference>
<organism evidence="2 3">
    <name type="scientific">Streptomyces turgidiscabies (strain Car8)</name>
    <dbReference type="NCBI Taxonomy" id="698760"/>
    <lineage>
        <taxon>Bacteria</taxon>
        <taxon>Bacillati</taxon>
        <taxon>Actinomycetota</taxon>
        <taxon>Actinomycetes</taxon>
        <taxon>Kitasatosporales</taxon>
        <taxon>Streptomycetaceae</taxon>
        <taxon>Streptomyces</taxon>
    </lineage>
</organism>
<feature type="domain" description="Calcineurin-like phosphoesterase" evidence="1">
    <location>
        <begin position="4"/>
        <end position="170"/>
    </location>
</feature>
<dbReference type="PANTHER" id="PTHR11575:SF24">
    <property type="entry name" value="5'-NUCLEOTIDASE"/>
    <property type="match status" value="1"/>
</dbReference>
<dbReference type="RefSeq" id="WP_006383657.1">
    <property type="nucleotide sequence ID" value="NZ_AEJB01000681.1"/>
</dbReference>
<dbReference type="InterPro" id="IPR006179">
    <property type="entry name" value="5_nucleotidase/apyrase"/>
</dbReference>
<comment type="caution">
    <text evidence="2">The sequence shown here is derived from an EMBL/GenBank/DDBJ whole genome shotgun (WGS) entry which is preliminary data.</text>
</comment>
<protein>
    <submittedName>
        <fullName evidence="2">Ser/Thr phosphatase family protein</fullName>
    </submittedName>
</protein>
<proteinExistence type="predicted"/>
<keyword evidence="3" id="KW-1185">Reference proteome</keyword>
<dbReference type="SUPFAM" id="SSF56300">
    <property type="entry name" value="Metallo-dependent phosphatases"/>
    <property type="match status" value="1"/>
</dbReference>
<dbReference type="InterPro" id="IPR004843">
    <property type="entry name" value="Calcineurin-like_PHP"/>
</dbReference>
<dbReference type="PANTHER" id="PTHR11575">
    <property type="entry name" value="5'-NUCLEOTIDASE-RELATED"/>
    <property type="match status" value="1"/>
</dbReference>
<gene>
    <name evidence="2" type="ORF">STRTUCAR8_03657</name>
</gene>
<dbReference type="GeneID" id="97404666"/>
<dbReference type="GO" id="GO:0016787">
    <property type="term" value="F:hydrolase activity"/>
    <property type="evidence" value="ECO:0007669"/>
    <property type="project" value="InterPro"/>
</dbReference>
<dbReference type="InterPro" id="IPR029052">
    <property type="entry name" value="Metallo-depent_PP-like"/>
</dbReference>
<accession>L7ES40</accession>
<evidence type="ECO:0000259" key="1">
    <source>
        <dbReference type="Pfam" id="PF00149"/>
    </source>
</evidence>
<dbReference type="GO" id="GO:0009166">
    <property type="term" value="P:nucleotide catabolic process"/>
    <property type="evidence" value="ECO:0007669"/>
    <property type="project" value="InterPro"/>
</dbReference>
<dbReference type="Pfam" id="PF00149">
    <property type="entry name" value="Metallophos"/>
    <property type="match status" value="1"/>
</dbReference>
<evidence type="ECO:0000313" key="2">
    <source>
        <dbReference type="EMBL" id="ELP61526.1"/>
    </source>
</evidence>
<evidence type="ECO:0000313" key="3">
    <source>
        <dbReference type="Proteomes" id="UP000010931"/>
    </source>
</evidence>
<dbReference type="Gene3D" id="3.60.21.10">
    <property type="match status" value="1"/>
</dbReference>
<sequence>MLEVIATGCFHSALPDGRAALAAVRSAKANGAVVVDAGDFFSGSAFHTFSQGRVEERLLSELYDAVVPGNHDLPDLMRLRAPDRFPPVICANLRPPAAFAGRWVSGLMLQRGSHRLGVVGYLGRQAFEAIPDHERADFTYCDPTAELIGAEAARLREAGADIVIGVSHTGFLADVAAQEAGWPLPVVVAAHCHSPWSHWTAADRHVAKPPAGGAGLLRLALDATGCHRVAQETCPPCASSGDGLEADLDAYGTWGNELLGTLDASLADRRDVARRLTEQARRSLGAQTFVLNLYTLRGGLPQTVTRQDLMACAPFDSDLVVLDAVIPPDVLTARAHAVGEELVVATSDSAAGPGQVATTGYVADRLGLPARRVHPPRTLRDTLTDLVRSPHE</sequence>
<dbReference type="AlphaFoldDB" id="L7ES40"/>
<name>L7ES40_STRT8</name>
<reference evidence="2 3" key="1">
    <citation type="journal article" date="2011" name="Plasmid">
        <title>Streptomyces turgidiscabies Car8 contains a modular pathogenicity island that shares virulence genes with other actinobacterial plant pathogens.</title>
        <authorList>
            <person name="Huguet-Tapia J.C."/>
            <person name="Badger J.H."/>
            <person name="Loria R."/>
            <person name="Pettis G.S."/>
        </authorList>
    </citation>
    <scope>NUCLEOTIDE SEQUENCE [LARGE SCALE GENOMIC DNA]</scope>
    <source>
        <strain evidence="2 3">Car8</strain>
    </source>
</reference>